<feature type="transmembrane region" description="Helical" evidence="7">
    <location>
        <begin position="67"/>
        <end position="90"/>
    </location>
</feature>
<sequence>MLLNELDSFNAKVKAFTVLGIMGVVLGLYLAGYWFLWKIGEPPFNATPKTIIDYWVYYGTQPQVKKWLSICTVAGFIPPLIVIGICVAPINRKLHGDARFANTAEIKRNKLLGEHGFIIGKWRGRFLMLSGQLGALLSAPPRSGKGVGVVQPNMLSWPDSVVLLDVRKESYRLTSGFRQTFSDVYLFSPVDPEMRTMQWNPLDYVSDDPMLRVNDLQKIGNMLSPDPADGDPFWPASCRTLFLGLALYVFETPNLPRTFGEIVRQIMFGEGETVGEHWKEIIEQRDESAMPLSSACKAALYDFIFTSGNTQSSIRKTFTAKLELWLNPLVDAATCRSSVDLRLLRKQKITIYLGILPKDLDYLSLLLNLFAQQILELNMDEMPEDNPELKYQLAWIMDEFTAPGRMPVIAKAIGYMGGYNIRPFIIVQSISQLIATYGIEVAKTIIECLGAEIVFAPKNKEHARTVSEMLGDTTVKAKSHSRPKFDLKGGSTNTSETKRALLLPQEVRQIGKKRQIIFVENMNAILCEKVFYYKEKVFKKRLLPPHVQSVAEYTPPAARVAKPKPKPAKEEVTEVDGQLVKYVDREIVADDIETIDKLSLTDYNIDFEKIELPENEPATDEEMQELFGSFINSIAD</sequence>
<dbReference type="AlphaFoldDB" id="A0A6M4NPJ2"/>
<keyword evidence="4 7" id="KW-0812">Transmembrane</keyword>
<dbReference type="PANTHER" id="PTHR37937">
    <property type="entry name" value="CONJUGATIVE TRANSFER: DNA TRANSPORT"/>
    <property type="match status" value="1"/>
</dbReference>
<evidence type="ECO:0000256" key="3">
    <source>
        <dbReference type="ARBA" id="ARBA00022475"/>
    </source>
</evidence>
<dbReference type="Pfam" id="PF02534">
    <property type="entry name" value="T4SS-DNA_transf"/>
    <property type="match status" value="1"/>
</dbReference>
<keyword evidence="5 7" id="KW-1133">Transmembrane helix</keyword>
<dbReference type="EMBL" id="MT192131">
    <property type="protein sequence ID" value="QJR98711.1"/>
    <property type="molecule type" value="Genomic_DNA"/>
</dbReference>
<dbReference type="CDD" id="cd01127">
    <property type="entry name" value="TrwB_TraG_TraD_VirD4"/>
    <property type="match status" value="1"/>
</dbReference>
<dbReference type="GO" id="GO:0005886">
    <property type="term" value="C:plasma membrane"/>
    <property type="evidence" value="ECO:0007669"/>
    <property type="project" value="UniProtKB-SubCell"/>
</dbReference>
<evidence type="ECO:0000256" key="2">
    <source>
        <dbReference type="ARBA" id="ARBA00008806"/>
    </source>
</evidence>
<keyword evidence="3" id="KW-1003">Cell membrane</keyword>
<feature type="transmembrane region" description="Helical" evidence="7">
    <location>
        <begin position="15"/>
        <end position="36"/>
    </location>
</feature>
<geneLocation type="plasmid" evidence="8">
    <name>pLA111</name>
</geneLocation>
<dbReference type="RefSeq" id="WP_024126019.1">
    <property type="nucleotide sequence ID" value="NZ_MT192131.1"/>
</dbReference>
<accession>A0A6M4NPJ2</accession>
<evidence type="ECO:0000256" key="5">
    <source>
        <dbReference type="ARBA" id="ARBA00022989"/>
    </source>
</evidence>
<dbReference type="SUPFAM" id="SSF52540">
    <property type="entry name" value="P-loop containing nucleoside triphosphate hydrolases"/>
    <property type="match status" value="1"/>
</dbReference>
<comment type="similarity">
    <text evidence="2">Belongs to the VirD4/TraG family.</text>
</comment>
<evidence type="ECO:0000256" key="1">
    <source>
        <dbReference type="ARBA" id="ARBA00004651"/>
    </source>
</evidence>
<dbReference type="Gene3D" id="3.40.50.300">
    <property type="entry name" value="P-loop containing nucleotide triphosphate hydrolases"/>
    <property type="match status" value="1"/>
</dbReference>
<protein>
    <submittedName>
        <fullName evidence="8">VirD4</fullName>
    </submittedName>
</protein>
<organism evidence="8">
    <name type="scientific">Pseudomonas juntendi</name>
    <dbReference type="NCBI Taxonomy" id="2666183"/>
    <lineage>
        <taxon>Bacteria</taxon>
        <taxon>Pseudomonadati</taxon>
        <taxon>Pseudomonadota</taxon>
        <taxon>Gammaproteobacteria</taxon>
        <taxon>Pseudomonadales</taxon>
        <taxon>Pseudomonadaceae</taxon>
        <taxon>Pseudomonas</taxon>
    </lineage>
</organism>
<dbReference type="InterPro" id="IPR027417">
    <property type="entry name" value="P-loop_NTPase"/>
</dbReference>
<keyword evidence="8" id="KW-0614">Plasmid</keyword>
<evidence type="ECO:0000256" key="6">
    <source>
        <dbReference type="ARBA" id="ARBA00023136"/>
    </source>
</evidence>
<keyword evidence="6 7" id="KW-0472">Membrane</keyword>
<evidence type="ECO:0000256" key="4">
    <source>
        <dbReference type="ARBA" id="ARBA00022692"/>
    </source>
</evidence>
<name>A0A6M4NPJ2_9PSED</name>
<dbReference type="InterPro" id="IPR051539">
    <property type="entry name" value="T4SS-coupling_protein"/>
</dbReference>
<gene>
    <name evidence="8" type="primary">virD4</name>
</gene>
<evidence type="ECO:0000256" key="7">
    <source>
        <dbReference type="SAM" id="Phobius"/>
    </source>
</evidence>
<evidence type="ECO:0000313" key="8">
    <source>
        <dbReference type="EMBL" id="QJR98711.1"/>
    </source>
</evidence>
<proteinExistence type="inferred from homology"/>
<reference evidence="8" key="1">
    <citation type="submission" date="2020-03" db="EMBL/GenBank/DDBJ databases">
        <title>Pseudomonas putida group clinical strains as reservoir of blaVIM-2 associated to Tn402-like transposons disseminated by broad-host-range conjugative plasmids.</title>
        <authorList>
            <person name="Brovedan M.A."/>
            <person name="Marchiaro P."/>
            <person name="Viale A."/>
            <person name="Limansky A."/>
        </authorList>
    </citation>
    <scope>NUCLEOTIDE SEQUENCE</scope>
    <source>
        <strain evidence="8">LA111</strain>
        <plasmid evidence="8">pLA111</plasmid>
    </source>
</reference>
<dbReference type="PANTHER" id="PTHR37937:SF1">
    <property type="entry name" value="CONJUGATIVE TRANSFER: DNA TRANSPORT"/>
    <property type="match status" value="1"/>
</dbReference>
<comment type="subcellular location">
    <subcellularLocation>
        <location evidence="1">Cell membrane</location>
        <topology evidence="1">Multi-pass membrane protein</topology>
    </subcellularLocation>
</comment>
<dbReference type="InterPro" id="IPR003688">
    <property type="entry name" value="TraG/VirD4"/>
</dbReference>